<gene>
    <name evidence="7" type="ORF">B4N89_12250</name>
</gene>
<keyword evidence="2 5" id="KW-0812">Transmembrane</keyword>
<feature type="transmembrane region" description="Helical" evidence="5">
    <location>
        <begin position="17"/>
        <end position="39"/>
    </location>
</feature>
<keyword evidence="8" id="KW-1185">Reference proteome</keyword>
<dbReference type="InterPro" id="IPR011701">
    <property type="entry name" value="MFS"/>
</dbReference>
<dbReference type="OrthoDB" id="9180256at2"/>
<dbReference type="InterPro" id="IPR020846">
    <property type="entry name" value="MFS_dom"/>
</dbReference>
<feature type="transmembrane region" description="Helical" evidence="5">
    <location>
        <begin position="77"/>
        <end position="98"/>
    </location>
</feature>
<dbReference type="Pfam" id="PF07690">
    <property type="entry name" value="MFS_1"/>
    <property type="match status" value="1"/>
</dbReference>
<dbReference type="PANTHER" id="PTHR23542:SF1">
    <property type="entry name" value="MAJOR FACILITATOR SUPERFAMILY (MFS) PROFILE DOMAIN-CONTAINING PROTEIN"/>
    <property type="match status" value="1"/>
</dbReference>
<dbReference type="GO" id="GO:0005886">
    <property type="term" value="C:plasma membrane"/>
    <property type="evidence" value="ECO:0007669"/>
    <property type="project" value="UniProtKB-SubCell"/>
</dbReference>
<evidence type="ECO:0000313" key="8">
    <source>
        <dbReference type="Proteomes" id="UP000190037"/>
    </source>
</evidence>
<feature type="transmembrane region" description="Helical" evidence="5">
    <location>
        <begin position="171"/>
        <end position="189"/>
    </location>
</feature>
<accession>A0A1T3NXZ3</accession>
<dbReference type="EMBL" id="MWQN01000001">
    <property type="protein sequence ID" value="OPC81615.1"/>
    <property type="molecule type" value="Genomic_DNA"/>
</dbReference>
<name>A0A1T3NXZ3_9ACTN</name>
<reference evidence="7 8" key="1">
    <citation type="submission" date="2017-03" db="EMBL/GenBank/DDBJ databases">
        <title>Draft genome sequence of Streptomyces scabrisporus NF3, endophyte isolated from Amphipterygium adstringens.</title>
        <authorList>
            <person name="Vazquez M."/>
            <person name="Ceapa C.D."/>
            <person name="Rodriguez Luna D."/>
            <person name="Sanchez Esquivel S."/>
        </authorList>
    </citation>
    <scope>NUCLEOTIDE SEQUENCE [LARGE SCALE GENOMIC DNA]</scope>
    <source>
        <strain evidence="7 8">NF3</strain>
    </source>
</reference>
<feature type="transmembrane region" description="Helical" evidence="5">
    <location>
        <begin position="219"/>
        <end position="241"/>
    </location>
</feature>
<comment type="subcellular location">
    <subcellularLocation>
        <location evidence="1">Cell membrane</location>
        <topology evidence="1">Multi-pass membrane protein</topology>
    </subcellularLocation>
</comment>
<dbReference type="SUPFAM" id="SSF103473">
    <property type="entry name" value="MFS general substrate transporter"/>
    <property type="match status" value="1"/>
</dbReference>
<dbReference type="Proteomes" id="UP000190037">
    <property type="component" value="Unassembled WGS sequence"/>
</dbReference>
<dbReference type="Gene3D" id="1.20.1250.20">
    <property type="entry name" value="MFS general substrate transporter like domains"/>
    <property type="match status" value="2"/>
</dbReference>
<dbReference type="eggNOG" id="COG2814">
    <property type="taxonomic scope" value="Bacteria"/>
</dbReference>
<proteinExistence type="predicted"/>
<dbReference type="InterPro" id="IPR036259">
    <property type="entry name" value="MFS_trans_sf"/>
</dbReference>
<evidence type="ECO:0000256" key="5">
    <source>
        <dbReference type="SAM" id="Phobius"/>
    </source>
</evidence>
<organism evidence="7 8">
    <name type="scientific">Embleya scabrispora</name>
    <dbReference type="NCBI Taxonomy" id="159449"/>
    <lineage>
        <taxon>Bacteria</taxon>
        <taxon>Bacillati</taxon>
        <taxon>Actinomycetota</taxon>
        <taxon>Actinomycetes</taxon>
        <taxon>Kitasatosporales</taxon>
        <taxon>Streptomycetaceae</taxon>
        <taxon>Embleya</taxon>
    </lineage>
</organism>
<evidence type="ECO:0000313" key="7">
    <source>
        <dbReference type="EMBL" id="OPC81615.1"/>
    </source>
</evidence>
<feature type="domain" description="Major facilitator superfamily (MFS) profile" evidence="6">
    <location>
        <begin position="216"/>
        <end position="423"/>
    </location>
</feature>
<feature type="transmembrane region" description="Helical" evidence="5">
    <location>
        <begin position="304"/>
        <end position="327"/>
    </location>
</feature>
<feature type="transmembrane region" description="Helical" evidence="5">
    <location>
        <begin position="367"/>
        <end position="387"/>
    </location>
</feature>
<dbReference type="RefSeq" id="WP_078975895.1">
    <property type="nucleotide sequence ID" value="NZ_MWQN01000001.1"/>
</dbReference>
<protein>
    <submittedName>
        <fullName evidence="7">MFS transporter</fullName>
    </submittedName>
</protein>
<evidence type="ECO:0000256" key="3">
    <source>
        <dbReference type="ARBA" id="ARBA00022989"/>
    </source>
</evidence>
<evidence type="ECO:0000256" key="2">
    <source>
        <dbReference type="ARBA" id="ARBA00022692"/>
    </source>
</evidence>
<comment type="caution">
    <text evidence="7">The sequence shown here is derived from an EMBL/GenBank/DDBJ whole genome shotgun (WGS) entry which is preliminary data.</text>
</comment>
<keyword evidence="4 5" id="KW-0472">Membrane</keyword>
<dbReference type="STRING" id="159449.B4N89_12250"/>
<dbReference type="GO" id="GO:0022857">
    <property type="term" value="F:transmembrane transporter activity"/>
    <property type="evidence" value="ECO:0007669"/>
    <property type="project" value="InterPro"/>
</dbReference>
<evidence type="ECO:0000256" key="1">
    <source>
        <dbReference type="ARBA" id="ARBA00004651"/>
    </source>
</evidence>
<feature type="transmembrane region" description="Helical" evidence="5">
    <location>
        <begin position="253"/>
        <end position="274"/>
    </location>
</feature>
<feature type="transmembrane region" description="Helical" evidence="5">
    <location>
        <begin position="281"/>
        <end position="298"/>
    </location>
</feature>
<keyword evidence="3 5" id="KW-1133">Transmembrane helix</keyword>
<dbReference type="PANTHER" id="PTHR23542">
    <property type="match status" value="1"/>
</dbReference>
<sequence>MISTYSTLLRTPSAWRFLAPALIARLPYAMLGLGIVLLVKHTTGSYGTAGAVSAAAAVALAFVGPQTGRLADRFGQAAVVVPGALLHGAAVSGLIVAALAEAPLWLLFTTAVLSGATVPQIGSMVRARWAAHLERSPLLPTAFAFESVTDEFTFVVGPVVATFLATGVHPAAGLVVEAALTVVGSLLFATQRGTAPRRVVRAAGDTPHTSALRIGGVRLLVVAFICIGGVFGTVQVSVTAFAEEAGRPGLAGALYAVFAGGSLIAGAVYGAIAWRRAAHRRMVAMFALLALGTAPLWAIPSVGIMVPVALLCGLAIAPTLITGFTLVDTLVPAAAKTEAFTWLTGAIGLGLALGSTFSGMLTDARGSGAGFALTLASAGIGFLVVLAGQRLLKPNTDVTPIAPTTTTVVDGTPVDAAPLALDR</sequence>
<evidence type="ECO:0000259" key="6">
    <source>
        <dbReference type="PROSITE" id="PS50850"/>
    </source>
</evidence>
<feature type="transmembrane region" description="Helical" evidence="5">
    <location>
        <begin position="45"/>
        <end position="65"/>
    </location>
</feature>
<evidence type="ECO:0000256" key="4">
    <source>
        <dbReference type="ARBA" id="ARBA00023136"/>
    </source>
</evidence>
<dbReference type="AlphaFoldDB" id="A0A1T3NXZ3"/>
<dbReference type="PROSITE" id="PS50850">
    <property type="entry name" value="MFS"/>
    <property type="match status" value="1"/>
</dbReference>
<feature type="transmembrane region" description="Helical" evidence="5">
    <location>
        <begin position="339"/>
        <end position="361"/>
    </location>
</feature>